<dbReference type="PROSITE" id="PS51384">
    <property type="entry name" value="FAD_FR"/>
    <property type="match status" value="1"/>
</dbReference>
<dbReference type="GO" id="GO:0016491">
    <property type="term" value="F:oxidoreductase activity"/>
    <property type="evidence" value="ECO:0007669"/>
    <property type="project" value="InterPro"/>
</dbReference>
<dbReference type="Proteomes" id="UP000705379">
    <property type="component" value="Unassembled WGS sequence"/>
</dbReference>
<comment type="similarity">
    <text evidence="1">Belongs to the SIP oxidoreductase family.</text>
</comment>
<dbReference type="InterPro" id="IPR039374">
    <property type="entry name" value="SIP_fam"/>
</dbReference>
<organism evidence="3 4">
    <name type="scientific">Roseibium polysiphoniae</name>
    <dbReference type="NCBI Taxonomy" id="2571221"/>
    <lineage>
        <taxon>Bacteria</taxon>
        <taxon>Pseudomonadati</taxon>
        <taxon>Pseudomonadota</taxon>
        <taxon>Alphaproteobacteria</taxon>
        <taxon>Hyphomicrobiales</taxon>
        <taxon>Stappiaceae</taxon>
        <taxon>Roseibium</taxon>
    </lineage>
</organism>
<dbReference type="InterPro" id="IPR007037">
    <property type="entry name" value="SIP_rossman_dom"/>
</dbReference>
<sequence length="359" mass="38859">MSLEAQTTVVVADPGSVLGALLEHLKSHDLNHVDQGDGSVLIPIDEDSRILVSQAPQTLTFAVSAPSPNKLFVFKEGVVRHLEELAPEAAASIRWSDNPQTEGANDDIRPPNFHLLQLSGKREIFPGMLRLTFDCKTAASLQKDGIHVKLMLPSDAARAPQWPHVASNGATLWPKDEDELHVRYYTLKDVRADLTEVDIDIVRHQGGMIADWAERAVAGDSIGLMGPGGGERVPQECQSVLLAADETALPALAHLLGTLPKTCTGHVVTALPEASLDYFPETTLPITCLDSKDFPEKVEGSLKALAGDCAPDFCWFAGEHDNAQSLRKVFKQEFGLGKGRQYAISYWKRGLSGDAKGTA</sequence>
<dbReference type="Pfam" id="PF08021">
    <property type="entry name" value="FAD_binding_9"/>
    <property type="match status" value="1"/>
</dbReference>
<dbReference type="PANTHER" id="PTHR30157:SF0">
    <property type="entry name" value="NADPH-DEPENDENT FERRIC-CHELATE REDUCTASE"/>
    <property type="match status" value="1"/>
</dbReference>
<dbReference type="InterPro" id="IPR017938">
    <property type="entry name" value="Riboflavin_synthase-like_b-brl"/>
</dbReference>
<dbReference type="PANTHER" id="PTHR30157">
    <property type="entry name" value="FERRIC REDUCTASE, NADPH-DEPENDENT"/>
    <property type="match status" value="1"/>
</dbReference>
<dbReference type="InterPro" id="IPR013113">
    <property type="entry name" value="SIP_FAD-bd"/>
</dbReference>
<dbReference type="EMBL" id="QTKU01000002">
    <property type="protein sequence ID" value="MBS8260844.1"/>
    <property type="molecule type" value="Genomic_DNA"/>
</dbReference>
<evidence type="ECO:0000313" key="4">
    <source>
        <dbReference type="Proteomes" id="UP000705379"/>
    </source>
</evidence>
<reference evidence="3" key="1">
    <citation type="submission" date="2018-08" db="EMBL/GenBank/DDBJ databases">
        <authorList>
            <person name="Jin W."/>
            <person name="Wang H."/>
            <person name="Yang Y."/>
            <person name="Li M."/>
            <person name="Liu J."/>
        </authorList>
    </citation>
    <scope>NUCLEOTIDE SEQUENCE</scope>
    <source>
        <strain evidence="3">AESS21</strain>
    </source>
</reference>
<dbReference type="AlphaFoldDB" id="A0A944GSY2"/>
<evidence type="ECO:0000313" key="3">
    <source>
        <dbReference type="EMBL" id="MBS8260844.1"/>
    </source>
</evidence>
<dbReference type="Gene3D" id="2.40.30.10">
    <property type="entry name" value="Translation factors"/>
    <property type="match status" value="1"/>
</dbReference>
<accession>A0A944GSY2</accession>
<proteinExistence type="inferred from homology"/>
<dbReference type="Gene3D" id="3.30.310.50">
    <property type="entry name" value="Alpha-D-phosphohexomutase, C-terminal domain"/>
    <property type="match status" value="1"/>
</dbReference>
<dbReference type="Pfam" id="PF04954">
    <property type="entry name" value="SIP"/>
    <property type="match status" value="1"/>
</dbReference>
<dbReference type="RefSeq" id="WP_213216300.1">
    <property type="nucleotide sequence ID" value="NZ_QTKU01000002.1"/>
</dbReference>
<evidence type="ECO:0000256" key="1">
    <source>
        <dbReference type="ARBA" id="ARBA00035644"/>
    </source>
</evidence>
<reference evidence="3" key="2">
    <citation type="journal article" date="2021" name="Microorganisms">
        <title>Bacterial Dimethylsulfoniopropionate Biosynthesis in the East China Sea.</title>
        <authorList>
            <person name="Liu J."/>
            <person name="Zhang Y."/>
            <person name="Liu J."/>
            <person name="Zhong H."/>
            <person name="Williams B.T."/>
            <person name="Zheng Y."/>
            <person name="Curson A.R.J."/>
            <person name="Sun C."/>
            <person name="Sun H."/>
            <person name="Song D."/>
            <person name="Wagner Mackenzie B."/>
            <person name="Bermejo Martinez A."/>
            <person name="Todd J.D."/>
            <person name="Zhang X.H."/>
        </authorList>
    </citation>
    <scope>NUCLEOTIDE SEQUENCE</scope>
    <source>
        <strain evidence="3">AESS21</strain>
    </source>
</reference>
<protein>
    <submittedName>
        <fullName evidence="3">Siderophore-interacting protein</fullName>
    </submittedName>
</protein>
<gene>
    <name evidence="3" type="ORF">DYI23_11485</name>
</gene>
<dbReference type="InterPro" id="IPR017927">
    <property type="entry name" value="FAD-bd_FR_type"/>
</dbReference>
<dbReference type="CDD" id="cd06193">
    <property type="entry name" value="siderophore_interacting"/>
    <property type="match status" value="1"/>
</dbReference>
<dbReference type="InterPro" id="IPR039261">
    <property type="entry name" value="FNR_nucleotide-bd"/>
</dbReference>
<comment type="caution">
    <text evidence="3">The sequence shown here is derived from an EMBL/GenBank/DDBJ whole genome shotgun (WGS) entry which is preliminary data.</text>
</comment>
<name>A0A944GSY2_9HYPH</name>
<dbReference type="SUPFAM" id="SSF63380">
    <property type="entry name" value="Riboflavin synthase domain-like"/>
    <property type="match status" value="1"/>
</dbReference>
<dbReference type="Gene3D" id="3.40.50.80">
    <property type="entry name" value="Nucleotide-binding domain of ferredoxin-NADP reductase (FNR) module"/>
    <property type="match status" value="1"/>
</dbReference>
<evidence type="ECO:0000259" key="2">
    <source>
        <dbReference type="PROSITE" id="PS51384"/>
    </source>
</evidence>
<feature type="domain" description="FAD-binding FR-type" evidence="2">
    <location>
        <begin position="111"/>
        <end position="234"/>
    </location>
</feature>